<dbReference type="Proteomes" id="UP000674318">
    <property type="component" value="Chromosome 6"/>
</dbReference>
<evidence type="ECO:0000313" key="1">
    <source>
        <dbReference type="EMBL" id="KAG5511253.1"/>
    </source>
</evidence>
<name>A0A836LKQ9_9TRYP</name>
<protein>
    <recommendedName>
        <fullName evidence="3">Enhancer of yellow 2 transcription factor homolog</fullName>
    </recommendedName>
</protein>
<dbReference type="AlphaFoldDB" id="A0A836LKQ9"/>
<organism evidence="1 2">
    <name type="scientific">Porcisia hertigi</name>
    <dbReference type="NCBI Taxonomy" id="2761500"/>
    <lineage>
        <taxon>Eukaryota</taxon>
        <taxon>Discoba</taxon>
        <taxon>Euglenozoa</taxon>
        <taxon>Kinetoplastea</taxon>
        <taxon>Metakinetoplastina</taxon>
        <taxon>Trypanosomatida</taxon>
        <taxon>Trypanosomatidae</taxon>
        <taxon>Leishmaniinae</taxon>
        <taxon>Porcisia</taxon>
    </lineage>
</organism>
<dbReference type="KEGG" id="phet:94293213"/>
<comment type="caution">
    <text evidence="1">The sequence shown here is derived from an EMBL/GenBank/DDBJ whole genome shotgun (WGS) entry which is preliminary data.</text>
</comment>
<sequence>MATTAEDGRVAYEALTSAQKAELATWVRCELDSTTSVSPWRRSVQEMIHEVMARRASSGASLDASEIINEIMPRVRSAIPPGVREGLFRRVTAQLYS</sequence>
<dbReference type="InterPro" id="IPR038212">
    <property type="entry name" value="TF_EnY2_sf"/>
</dbReference>
<proteinExistence type="predicted"/>
<gene>
    <name evidence="1" type="ORF">JKF63_07195</name>
</gene>
<evidence type="ECO:0008006" key="3">
    <source>
        <dbReference type="Google" id="ProtNLM"/>
    </source>
</evidence>
<dbReference type="OrthoDB" id="6221744at2759"/>
<dbReference type="EMBL" id="JAFJZO010000006">
    <property type="protein sequence ID" value="KAG5511253.1"/>
    <property type="molecule type" value="Genomic_DNA"/>
</dbReference>
<keyword evidence="2" id="KW-1185">Reference proteome</keyword>
<dbReference type="RefSeq" id="XP_067759574.1">
    <property type="nucleotide sequence ID" value="XM_067903136.1"/>
</dbReference>
<evidence type="ECO:0000313" key="2">
    <source>
        <dbReference type="Proteomes" id="UP000674318"/>
    </source>
</evidence>
<dbReference type="Gene3D" id="1.10.246.140">
    <property type="match status" value="1"/>
</dbReference>
<dbReference type="GeneID" id="94293213"/>
<reference evidence="1 2" key="1">
    <citation type="submission" date="2021-02" db="EMBL/GenBank/DDBJ databases">
        <title>Porcisia hertigi Genome sequencing and assembly.</title>
        <authorList>
            <person name="Almutairi H."/>
            <person name="Gatherer D."/>
        </authorList>
    </citation>
    <scope>NUCLEOTIDE SEQUENCE [LARGE SCALE GENOMIC DNA]</scope>
    <source>
        <strain evidence="1 2">C119</strain>
    </source>
</reference>
<accession>A0A836LKQ9</accession>